<keyword evidence="5" id="KW-0106">Calcium</keyword>
<protein>
    <recommendedName>
        <fullName evidence="7">Sulfatase N-terminal domain-containing protein</fullName>
    </recommendedName>
</protein>
<evidence type="ECO:0000256" key="2">
    <source>
        <dbReference type="ARBA" id="ARBA00008779"/>
    </source>
</evidence>
<sequence length="454" mass="51666">GMHHDVIYASQPWGLPLSERLLPQHLQSLGYMTHAVGKWHLGFYKAGYTPTQRGFHSFFGSWLGHQDHFKHTLGLKIHRQQKARYSTGYDMHRDLNVSWEGVGKYSADLYTEEAESVIHQHNVSRPLFLYLSHNAPHSPYQAPDRTVARMRHVTPKKRRIYSAMVTKVDESVGRVTQALKDKGMLNNSIILFLSDNGGSVAGHGGSYSSNWPLRGGKDTLWEGGVRAVGLIWSPLLTGTPRVHRGLFNVQDWLPTLLSAAGAPAYLKKGQIKSDGVSQWGTLNGSERPPYESMLHNIDSVRKIAALRYKNWKLVIGRTYHGRYDSWLGKLSASRRDYTLDAVRDSFAGRAIHDSPASLPRPPVMLRLRKQASISCPSLPREDKSCKPHKNPCLFDIEKDPCELTDLAKSHPQVVRQMNAMLQKYRPVKPNNRRRDYRSYPHHWNNTWTNWGDLV</sequence>
<comment type="similarity">
    <text evidence="2">Belongs to the sulfatase family.</text>
</comment>
<evidence type="ECO:0000256" key="1">
    <source>
        <dbReference type="ARBA" id="ARBA00001913"/>
    </source>
</evidence>
<feature type="domain" description="Sulfatase N-terminal" evidence="7">
    <location>
        <begin position="3"/>
        <end position="262"/>
    </location>
</feature>
<dbReference type="PANTHER" id="PTHR10342">
    <property type="entry name" value="ARYLSULFATASE"/>
    <property type="match status" value="1"/>
</dbReference>
<dbReference type="PROSITE" id="PS00149">
    <property type="entry name" value="SULFATASE_2"/>
    <property type="match status" value="1"/>
</dbReference>
<evidence type="ECO:0000259" key="7">
    <source>
        <dbReference type="Pfam" id="PF00884"/>
    </source>
</evidence>
<dbReference type="PANTHER" id="PTHR10342:SF273">
    <property type="entry name" value="RE14504P"/>
    <property type="match status" value="1"/>
</dbReference>
<feature type="non-terminal residue" evidence="8">
    <location>
        <position position="1"/>
    </location>
</feature>
<dbReference type="InterPro" id="IPR047115">
    <property type="entry name" value="ARSB"/>
</dbReference>
<dbReference type="Pfam" id="PF00884">
    <property type="entry name" value="Sulfatase"/>
    <property type="match status" value="1"/>
</dbReference>
<dbReference type="Gene3D" id="3.40.720.10">
    <property type="entry name" value="Alkaline Phosphatase, subunit A"/>
    <property type="match status" value="1"/>
</dbReference>
<dbReference type="InterPro" id="IPR017850">
    <property type="entry name" value="Alkaline_phosphatase_core_sf"/>
</dbReference>
<accession>A0A1B6HYK7</accession>
<dbReference type="SUPFAM" id="SSF53649">
    <property type="entry name" value="Alkaline phosphatase-like"/>
    <property type="match status" value="1"/>
</dbReference>
<dbReference type="GO" id="GO:0008484">
    <property type="term" value="F:sulfuric ester hydrolase activity"/>
    <property type="evidence" value="ECO:0007669"/>
    <property type="project" value="InterPro"/>
</dbReference>
<dbReference type="Gene3D" id="3.30.1120.10">
    <property type="match status" value="1"/>
</dbReference>
<organism evidence="8">
    <name type="scientific">Homalodisca liturata</name>
    <dbReference type="NCBI Taxonomy" id="320908"/>
    <lineage>
        <taxon>Eukaryota</taxon>
        <taxon>Metazoa</taxon>
        <taxon>Ecdysozoa</taxon>
        <taxon>Arthropoda</taxon>
        <taxon>Hexapoda</taxon>
        <taxon>Insecta</taxon>
        <taxon>Pterygota</taxon>
        <taxon>Neoptera</taxon>
        <taxon>Paraneoptera</taxon>
        <taxon>Hemiptera</taxon>
        <taxon>Auchenorrhyncha</taxon>
        <taxon>Membracoidea</taxon>
        <taxon>Cicadellidae</taxon>
        <taxon>Cicadellinae</taxon>
        <taxon>Proconiini</taxon>
        <taxon>Homalodisca</taxon>
    </lineage>
</organism>
<keyword evidence="6" id="KW-0325">Glycoprotein</keyword>
<dbReference type="InterPro" id="IPR024607">
    <property type="entry name" value="Sulfatase_CS"/>
</dbReference>
<name>A0A1B6HYK7_9HEMI</name>
<proteinExistence type="inferred from homology"/>
<dbReference type="GO" id="GO:0046872">
    <property type="term" value="F:metal ion binding"/>
    <property type="evidence" value="ECO:0007669"/>
    <property type="project" value="UniProtKB-KW"/>
</dbReference>
<evidence type="ECO:0000256" key="5">
    <source>
        <dbReference type="ARBA" id="ARBA00022837"/>
    </source>
</evidence>
<evidence type="ECO:0000256" key="3">
    <source>
        <dbReference type="ARBA" id="ARBA00022723"/>
    </source>
</evidence>
<gene>
    <name evidence="8" type="ORF">g.36540</name>
</gene>
<dbReference type="CDD" id="cd16029">
    <property type="entry name" value="4-S"/>
    <property type="match status" value="1"/>
</dbReference>
<evidence type="ECO:0000313" key="8">
    <source>
        <dbReference type="EMBL" id="JAS79744.1"/>
    </source>
</evidence>
<keyword evidence="4" id="KW-0378">Hydrolase</keyword>
<dbReference type="AlphaFoldDB" id="A0A1B6HYK7"/>
<evidence type="ECO:0000256" key="4">
    <source>
        <dbReference type="ARBA" id="ARBA00022801"/>
    </source>
</evidence>
<evidence type="ECO:0000256" key="6">
    <source>
        <dbReference type="ARBA" id="ARBA00023180"/>
    </source>
</evidence>
<comment type="cofactor">
    <cofactor evidence="1">
        <name>Ca(2+)</name>
        <dbReference type="ChEBI" id="CHEBI:29108"/>
    </cofactor>
</comment>
<reference evidence="8" key="1">
    <citation type="submission" date="2015-11" db="EMBL/GenBank/DDBJ databases">
        <title>De novo transcriptome assembly of four potential Pierce s Disease insect vectors from Arizona vineyards.</title>
        <authorList>
            <person name="Tassone E.E."/>
        </authorList>
    </citation>
    <scope>NUCLEOTIDE SEQUENCE</scope>
</reference>
<keyword evidence="3" id="KW-0479">Metal-binding</keyword>
<dbReference type="EMBL" id="GECU01027962">
    <property type="protein sequence ID" value="JAS79744.1"/>
    <property type="molecule type" value="Transcribed_RNA"/>
</dbReference>
<dbReference type="InterPro" id="IPR000917">
    <property type="entry name" value="Sulfatase_N"/>
</dbReference>